<feature type="transmembrane region" description="Helical" evidence="1">
    <location>
        <begin position="55"/>
        <end position="73"/>
    </location>
</feature>
<proteinExistence type="predicted"/>
<sequence>MITWFDALLVTVWAVLTALGARRGLAGLAWGAGGVLICWLANRAGQSAGGWPLALGAALVLGLALSVGLRRLVLTQAGPTPRWHAGAGAAGGLLLGGVLVATLTLGFPLGVRVGAQGRTGVYPSADLPAPLHTAVRRSMFREGLMGVWNASPALRTLLVPDRR</sequence>
<keyword evidence="1" id="KW-1133">Transmembrane helix</keyword>
<evidence type="ECO:0008006" key="4">
    <source>
        <dbReference type="Google" id="ProtNLM"/>
    </source>
</evidence>
<organism evidence="2 3">
    <name type="scientific">Deinococcus terrestris</name>
    <dbReference type="NCBI Taxonomy" id="2651870"/>
    <lineage>
        <taxon>Bacteria</taxon>
        <taxon>Thermotogati</taxon>
        <taxon>Deinococcota</taxon>
        <taxon>Deinococci</taxon>
        <taxon>Deinococcales</taxon>
        <taxon>Deinococcaceae</taxon>
        <taxon>Deinococcus</taxon>
    </lineage>
</organism>
<keyword evidence="1" id="KW-0812">Transmembrane</keyword>
<comment type="caution">
    <text evidence="2">The sequence shown here is derived from an EMBL/GenBank/DDBJ whole genome shotgun (WGS) entry which is preliminary data.</text>
</comment>
<dbReference type="Proteomes" id="UP000484842">
    <property type="component" value="Unassembled WGS sequence"/>
</dbReference>
<keyword evidence="3" id="KW-1185">Reference proteome</keyword>
<feature type="transmembrane region" description="Helical" evidence="1">
    <location>
        <begin position="85"/>
        <end position="109"/>
    </location>
</feature>
<keyword evidence="1" id="KW-0472">Membrane</keyword>
<name>A0A7X1NV43_9DEIO</name>
<reference evidence="2 3" key="1">
    <citation type="submission" date="2019-10" db="EMBL/GenBank/DDBJ databases">
        <title>Deinococcus sp. isolated from soil.</title>
        <authorList>
            <person name="Li Y."/>
            <person name="Wang J."/>
        </authorList>
    </citation>
    <scope>NUCLEOTIDE SEQUENCE [LARGE SCALE GENOMIC DNA]</scope>
    <source>
        <strain evidence="2 3">SDU3-2</strain>
    </source>
</reference>
<accession>A0A7X1NV43</accession>
<dbReference type="EMBL" id="WBSL01000002">
    <property type="protein sequence ID" value="MPY66290.1"/>
    <property type="molecule type" value="Genomic_DNA"/>
</dbReference>
<evidence type="ECO:0000256" key="1">
    <source>
        <dbReference type="SAM" id="Phobius"/>
    </source>
</evidence>
<protein>
    <recommendedName>
        <fullName evidence="4">Colicin V production protein</fullName>
    </recommendedName>
</protein>
<gene>
    <name evidence="2" type="ORF">F8S09_06205</name>
</gene>
<dbReference type="RefSeq" id="WP_322618592.1">
    <property type="nucleotide sequence ID" value="NZ_WBSL01000002.1"/>
</dbReference>
<evidence type="ECO:0000313" key="2">
    <source>
        <dbReference type="EMBL" id="MPY66290.1"/>
    </source>
</evidence>
<evidence type="ECO:0000313" key="3">
    <source>
        <dbReference type="Proteomes" id="UP000484842"/>
    </source>
</evidence>
<dbReference type="AlphaFoldDB" id="A0A7X1NV43"/>